<dbReference type="AlphaFoldDB" id="A0A368H6V9"/>
<keyword evidence="3" id="KW-1015">Disulfide bond</keyword>
<feature type="domain" description="Kazal-like" evidence="5">
    <location>
        <begin position="118"/>
        <end position="174"/>
    </location>
</feature>
<feature type="domain" description="Kazal-like" evidence="5">
    <location>
        <begin position="983"/>
        <end position="1032"/>
    </location>
</feature>
<dbReference type="PROSITE" id="PS00282">
    <property type="entry name" value="KAZAL_1"/>
    <property type="match status" value="1"/>
</dbReference>
<keyword evidence="2" id="KW-0722">Serine protease inhibitor</keyword>
<name>A0A368H6V9_ANCCA</name>
<protein>
    <submittedName>
        <fullName evidence="6">Kazal-type serine protease inhibitor domain protein</fullName>
    </submittedName>
</protein>
<gene>
    <name evidence="6" type="ORF">ANCCAN_02847</name>
</gene>
<dbReference type="PANTHER" id="PTHR10913:SF45">
    <property type="entry name" value="FOLLISTATIN, ISOFORM A-RELATED"/>
    <property type="match status" value="1"/>
</dbReference>
<dbReference type="Proteomes" id="UP000252519">
    <property type="component" value="Unassembled WGS sequence"/>
</dbReference>
<evidence type="ECO:0000259" key="5">
    <source>
        <dbReference type="PROSITE" id="PS51465"/>
    </source>
</evidence>
<accession>A0A368H6V9</accession>
<evidence type="ECO:0000256" key="2">
    <source>
        <dbReference type="ARBA" id="ARBA00022900"/>
    </source>
</evidence>
<keyword evidence="7" id="KW-1185">Reference proteome</keyword>
<dbReference type="STRING" id="29170.A0A368H6V9"/>
<dbReference type="Gene3D" id="3.30.60.30">
    <property type="match status" value="14"/>
</dbReference>
<reference evidence="6 7" key="1">
    <citation type="submission" date="2014-10" db="EMBL/GenBank/DDBJ databases">
        <title>Draft genome of the hookworm Ancylostoma caninum.</title>
        <authorList>
            <person name="Mitreva M."/>
        </authorList>
    </citation>
    <scope>NUCLEOTIDE SEQUENCE [LARGE SCALE GENOMIC DNA]</scope>
    <source>
        <strain evidence="6 7">Baltimore</strain>
    </source>
</reference>
<feature type="domain" description="Kazal-like" evidence="5">
    <location>
        <begin position="1073"/>
        <end position="1130"/>
    </location>
</feature>
<feature type="signal peptide" evidence="4">
    <location>
        <begin position="1"/>
        <end position="18"/>
    </location>
</feature>
<comment type="caution">
    <text evidence="6">The sequence shown here is derived from an EMBL/GenBank/DDBJ whole genome shotgun (WGS) entry which is preliminary data.</text>
</comment>
<keyword evidence="4" id="KW-0732">Signal</keyword>
<evidence type="ECO:0000256" key="4">
    <source>
        <dbReference type="SAM" id="SignalP"/>
    </source>
</evidence>
<feature type="domain" description="Kazal-like" evidence="5">
    <location>
        <begin position="921"/>
        <end position="982"/>
    </location>
</feature>
<dbReference type="Pfam" id="PF00050">
    <property type="entry name" value="Kazal_1"/>
    <property type="match status" value="2"/>
</dbReference>
<feature type="chain" id="PRO_5016993919" evidence="4">
    <location>
        <begin position="19"/>
        <end position="1220"/>
    </location>
</feature>
<feature type="domain" description="Kazal-like" evidence="5">
    <location>
        <begin position="828"/>
        <end position="878"/>
    </location>
</feature>
<organism evidence="6 7">
    <name type="scientific">Ancylostoma caninum</name>
    <name type="common">Dog hookworm</name>
    <dbReference type="NCBI Taxonomy" id="29170"/>
    <lineage>
        <taxon>Eukaryota</taxon>
        <taxon>Metazoa</taxon>
        <taxon>Ecdysozoa</taxon>
        <taxon>Nematoda</taxon>
        <taxon>Chromadorea</taxon>
        <taxon>Rhabditida</taxon>
        <taxon>Rhabditina</taxon>
        <taxon>Rhabditomorpha</taxon>
        <taxon>Strongyloidea</taxon>
        <taxon>Ancylostomatidae</taxon>
        <taxon>Ancylostomatinae</taxon>
        <taxon>Ancylostoma</taxon>
    </lineage>
</organism>
<feature type="domain" description="Kazal-like" evidence="5">
    <location>
        <begin position="343"/>
        <end position="400"/>
    </location>
</feature>
<dbReference type="InterPro" id="IPR036058">
    <property type="entry name" value="Kazal_dom_sf"/>
</dbReference>
<feature type="domain" description="Kazal-like" evidence="5">
    <location>
        <begin position="466"/>
        <end position="522"/>
    </location>
</feature>
<dbReference type="Pfam" id="PF07648">
    <property type="entry name" value="Kazal_2"/>
    <property type="match status" value="13"/>
</dbReference>
<dbReference type="SMART" id="SM00280">
    <property type="entry name" value="KAZAL"/>
    <property type="match status" value="16"/>
</dbReference>
<feature type="domain" description="Kazal-like" evidence="5">
    <location>
        <begin position="65"/>
        <end position="116"/>
    </location>
</feature>
<dbReference type="InterPro" id="IPR050653">
    <property type="entry name" value="Prot_Inhib_GrowthFact_Antg"/>
</dbReference>
<dbReference type="OrthoDB" id="126772at2759"/>
<evidence type="ECO:0000256" key="1">
    <source>
        <dbReference type="ARBA" id="ARBA00022690"/>
    </source>
</evidence>
<dbReference type="PANTHER" id="PTHR10913">
    <property type="entry name" value="FOLLISTATIN-RELATED"/>
    <property type="match status" value="1"/>
</dbReference>
<proteinExistence type="predicted"/>
<dbReference type="PROSITE" id="PS51465">
    <property type="entry name" value="KAZAL_2"/>
    <property type="match status" value="12"/>
</dbReference>
<dbReference type="EMBL" id="JOJR01000017">
    <property type="protein sequence ID" value="RCN51060.1"/>
    <property type="molecule type" value="Genomic_DNA"/>
</dbReference>
<dbReference type="InterPro" id="IPR002350">
    <property type="entry name" value="Kazal_dom"/>
</dbReference>
<feature type="domain" description="Kazal-like" evidence="5">
    <location>
        <begin position="19"/>
        <end position="64"/>
    </location>
</feature>
<evidence type="ECO:0000313" key="7">
    <source>
        <dbReference type="Proteomes" id="UP000252519"/>
    </source>
</evidence>
<feature type="domain" description="Kazal-like" evidence="5">
    <location>
        <begin position="642"/>
        <end position="691"/>
    </location>
</feature>
<feature type="domain" description="Kazal-like" evidence="5">
    <location>
        <begin position="740"/>
        <end position="800"/>
    </location>
</feature>
<keyword evidence="1" id="KW-0646">Protease inhibitor</keyword>
<feature type="domain" description="Kazal-like" evidence="5">
    <location>
        <begin position="1177"/>
        <end position="1220"/>
    </location>
</feature>
<evidence type="ECO:0000256" key="3">
    <source>
        <dbReference type="ARBA" id="ARBA00023157"/>
    </source>
</evidence>
<dbReference type="SUPFAM" id="SSF100895">
    <property type="entry name" value="Kazal-type serine protease inhibitors"/>
    <property type="match status" value="14"/>
</dbReference>
<sequence length="1220" mass="134685">MKLHSVILLLCAVPAALTEGANSNCTCDKSFKPVCGSNGVTYENPCHLECKSSDGVTLAYPGTCCPRNVCPPHRNPVCDNFGRTYVNECVFFRVQCLTRKLSGRVLNKEHDGECSPEERKPEDCDGTCMYSSDPVCDENDITHENECKFEQLNCLLRKAGKPEILLRHYGECQPLDVSTNPPDEDLSNSVEGSGFDTKKETAIESGGRGTEMLHTAEKQPGGVHIDGMKLQLGTDDKRAVKARAIPSLVLDDVDALSQAEQAALGLKPSEHSEVITSSVERDLPVVATHNEDGFYPTINDDFLLKLRVPSDSAESQAEEVLGKSISSTVPPKAISVSAILQPFDLTQPCSAAECDKTKSPVCDSNNRTHKNMCLFKFFACKVHRLDGTVVELAHIGECRADTKTADAKCPPCPVTKSDVFVCDNLNKTHDSLCALARFNYLQRAHKEEERVLVHIGRCHSRSLSFALKDEQCPAKCSSEHRPVCDTQGNTHKNLCHFQKTNCLLRKKGRRAPMLFELKPCADVFNTSSEVHHSESDALKKSPILVSSTAKMEKQRPSSSTHRTPFECPPPACTLEAQQVPYGAMKKLQKKTMASNSFPVIFDLTSLWPSLLSGRNVCLFLHARCLAAREGINLSTQPEESCLKTQCSEECPSHEKPVCGSNFVTYTNLCHFNKKRCKDESLSVLFYGKCEECLPAPCPAVPPDAPDDVFVCDDEGFTRTICEYQMLSCIVEKSLGVNISIQHAGRCCEPTVPCDVEPSSPLCGSDGRTYRNNCSLSVENCRNRKLLVPEITIAHQGHCEKAPAPSNEAIEALAALERLIRSGIEPGSGAFPVNCPSACDNIYAPVCGSDDITYTNLCHLKSAQCRLGTTIGLAYKGECCNMECPNHFSPVCDDQGITHQNLCFFGRERCVVERITGRNITIDKFDVCGDNACDKECPKTYKPICASNGETIVNECHLDKLNCFLAKKISSGTLISKLYNGECCTNENCDYEFSPVCDSMGETHANECVFRRNACLQRRQNDVTITIQYKGQCCNRQCEPTYVPVCDGIRTHENMCRFKIAQCEAERHGHVLTLAYAGECCTLPTGKCERSGSVCDSDGQTHINICHFQQKRCIMNKSMKKTLTVVHPGECCTIEACHKGDSAPVCDTHGGTHATKCHFQNTKCIHDKMHPNNPINLAYNGACCSNNCDNIPDEPVCDQHGNMYRNRCQFKYKACERRRRL</sequence>
<evidence type="ECO:0000313" key="6">
    <source>
        <dbReference type="EMBL" id="RCN51060.1"/>
    </source>
</evidence>
<dbReference type="GO" id="GO:0005576">
    <property type="term" value="C:extracellular region"/>
    <property type="evidence" value="ECO:0007669"/>
    <property type="project" value="TreeGrafter"/>
</dbReference>
<dbReference type="CDD" id="cd00104">
    <property type="entry name" value="KAZAL_FS"/>
    <property type="match status" value="10"/>
</dbReference>